<evidence type="ECO:0000256" key="6">
    <source>
        <dbReference type="ARBA" id="ARBA00022989"/>
    </source>
</evidence>
<evidence type="ECO:0000256" key="4">
    <source>
        <dbReference type="ARBA" id="ARBA00022741"/>
    </source>
</evidence>
<reference evidence="12" key="1">
    <citation type="journal article" date="2023" name="Access Microbiol">
        <title>De-novo genome assembly for Akanthomyces muscarius, a biocontrol agent of insect agricultural pests.</title>
        <authorList>
            <person name="Erdos Z."/>
            <person name="Studholme D.J."/>
            <person name="Raymond B."/>
            <person name="Sharma M."/>
        </authorList>
    </citation>
    <scope>NUCLEOTIDE SEQUENCE</scope>
    <source>
        <strain evidence="12">Ve6</strain>
    </source>
</reference>
<evidence type="ECO:0000256" key="7">
    <source>
        <dbReference type="ARBA" id="ARBA00023136"/>
    </source>
</evidence>
<organism evidence="12 13">
    <name type="scientific">Akanthomyces muscarius</name>
    <name type="common">Entomopathogenic fungus</name>
    <name type="synonym">Lecanicillium muscarium</name>
    <dbReference type="NCBI Taxonomy" id="2231603"/>
    <lineage>
        <taxon>Eukaryota</taxon>
        <taxon>Fungi</taxon>
        <taxon>Dikarya</taxon>
        <taxon>Ascomycota</taxon>
        <taxon>Pezizomycotina</taxon>
        <taxon>Sordariomycetes</taxon>
        <taxon>Hypocreomycetidae</taxon>
        <taxon>Hypocreales</taxon>
        <taxon>Cordycipitaceae</taxon>
        <taxon>Akanthomyces</taxon>
    </lineage>
</organism>
<dbReference type="PROSITE" id="PS00211">
    <property type="entry name" value="ABC_TRANSPORTER_1"/>
    <property type="match status" value="1"/>
</dbReference>
<dbReference type="Gene3D" id="1.20.1560.10">
    <property type="entry name" value="ABC transporter type 1, transmembrane domain"/>
    <property type="match status" value="1"/>
</dbReference>
<gene>
    <name evidence="12" type="ORF">LMH87_000159</name>
</gene>
<evidence type="ECO:0000313" key="13">
    <source>
        <dbReference type="Proteomes" id="UP001144673"/>
    </source>
</evidence>
<comment type="subcellular location">
    <subcellularLocation>
        <location evidence="1">Membrane</location>
    </subcellularLocation>
</comment>
<evidence type="ECO:0000256" key="1">
    <source>
        <dbReference type="ARBA" id="ARBA00004370"/>
    </source>
</evidence>
<proteinExistence type="predicted"/>
<dbReference type="SMART" id="SM00382">
    <property type="entry name" value="AAA"/>
    <property type="match status" value="2"/>
</dbReference>
<feature type="transmembrane region" description="Helical" evidence="8">
    <location>
        <begin position="303"/>
        <end position="328"/>
    </location>
</feature>
<dbReference type="InterPro" id="IPR003439">
    <property type="entry name" value="ABC_transporter-like_ATP-bd"/>
</dbReference>
<dbReference type="InterPro" id="IPR017871">
    <property type="entry name" value="ABC_transporter-like_CS"/>
</dbReference>
<dbReference type="GO" id="GO:0005524">
    <property type="term" value="F:ATP binding"/>
    <property type="evidence" value="ECO:0007669"/>
    <property type="project" value="UniProtKB-KW"/>
</dbReference>
<dbReference type="PANTHER" id="PTHR24223:SF399">
    <property type="entry name" value="ABC TRANSPORTER ATNG"/>
    <property type="match status" value="1"/>
</dbReference>
<keyword evidence="2" id="KW-0813">Transport</keyword>
<feature type="transmembrane region" description="Helical" evidence="8">
    <location>
        <begin position="742"/>
        <end position="765"/>
    </location>
</feature>
<feature type="domain" description="ABC transmembrane type-1" evidence="11">
    <location>
        <begin position="105"/>
        <end position="248"/>
    </location>
</feature>
<keyword evidence="13" id="KW-1185">Reference proteome</keyword>
<comment type="caution">
    <text evidence="12">The sequence shown here is derived from an EMBL/GenBank/DDBJ whole genome shotgun (WGS) entry which is preliminary data.</text>
</comment>
<evidence type="ECO:0000256" key="2">
    <source>
        <dbReference type="ARBA" id="ARBA00022448"/>
    </source>
</evidence>
<feature type="transmembrane region" description="Helical" evidence="8">
    <location>
        <begin position="30"/>
        <end position="52"/>
    </location>
</feature>
<keyword evidence="4" id="KW-0547">Nucleotide-binding</keyword>
<dbReference type="InterPro" id="IPR050173">
    <property type="entry name" value="ABC_transporter_C-like"/>
</dbReference>
<dbReference type="GO" id="GO:0140359">
    <property type="term" value="F:ABC-type transporter activity"/>
    <property type="evidence" value="ECO:0007669"/>
    <property type="project" value="InterPro"/>
</dbReference>
<dbReference type="PROSITE" id="PS50929">
    <property type="entry name" value="ABC_TM1F"/>
    <property type="match status" value="1"/>
</dbReference>
<feature type="transmembrane region" description="Helical" evidence="8">
    <location>
        <begin position="340"/>
        <end position="361"/>
    </location>
</feature>
<dbReference type="AlphaFoldDB" id="A0A9W8QEH8"/>
<dbReference type="InterPro" id="IPR003593">
    <property type="entry name" value="AAA+_ATPase"/>
</dbReference>
<keyword evidence="6 8" id="KW-1133">Transmembrane helix</keyword>
<dbReference type="PANTHER" id="PTHR24223">
    <property type="entry name" value="ATP-BINDING CASSETTE SUB-FAMILY C"/>
    <property type="match status" value="1"/>
</dbReference>
<dbReference type="Gene3D" id="3.40.50.300">
    <property type="entry name" value="P-loop containing nucleotide triphosphate hydrolases"/>
    <property type="match status" value="2"/>
</dbReference>
<keyword evidence="5" id="KW-0067">ATP-binding</keyword>
<evidence type="ECO:0000259" key="11">
    <source>
        <dbReference type="PROSITE" id="PS50929"/>
    </source>
</evidence>
<sequence>MSFVASFSTFAIISLSCAQSLQIPSFLNVFLLLTASFDIALTGSDFLVILVFHKKFTLSDLPGISKHTSSKKLASQFHAQWAQVNQSSDNALATALLRTMRWQFAMVVLSHLCVVAATVGQPFLVLRWTKKASAVEADSKSFESLGIHSAAIFIGLSATRNICEYWIDRITTAARGMLITAIYAKMYRLTIEDLEIIDTASLISADVEGVEQVITLAYELFWLFSHVLAGVWASYTFIGPAAFFIFLPRIATYLGTSVTNRITANATSEWEKMAMGLCGSLLSHLEEERAVEMKASLRERQSVLWFFLCSSGNWAMSPALAFTAAYFWTRPENPISAAEVFAIYSALQIACYPLLMMGQYVGRRKRGILSLSRIQAFLTLDELNDPREIEAVTTQQLSSPSTRPLAIKISEVSVTSPSHGPVLKQVNMRIPEGDLAMMWGPIRCGKSTLMKLLLGEVELNTGTVSIASSKISYCSQELFIPDCTFLEAVIGALNFIAARYRAVVGACALDEELALLPDGDRTRTGRNGCYLSGGQRQRLSLARAVYAQNDIMVLDDMFSAIDPATASLIFDRLFGPDGMVRQWSCTVIMTTNRLELLDHADHVYQFTKDGRVEKQESSSNGSSSGDFTGSNYSSIVDSAACTDNDGTDTTNNTNNSDATELLDTELPLPRVVQTASQTQPENNGTAADITLYLSALFSAGFIRISGWLSLLTIAAIGQSIPMVYIFYWLARIPENPYLHLGYAASCVFCVFTNVVSGAFYFTFILPEPGRLLHQNLLQAVMGATPKYIDEVGGSSLLHRLGPDLSFAARRMGVLANQSLFSLIDLLVEISFIASGSPSPVQTTFFIVAMYGVIQAYSQLRLADNLPWLHLGTDVITGAAAIALFQALSSNEGHISTFTTGLALNCIFYNNVSASRHIKSFTSFILSLESMRHIHNFVTDTPQEQNAVAEPSLPDVWPSAGKLEFNALTAYYTNRDGVTHTALNNITLTIRAGQKVGIMGCTGSGKSTFLSSILRIVDQTGSISIDGLDTQTIPLEPFRSRITTMTQDGLRIDTSLRFNLYPYGGSQPSDEHIISLLQRLYLWIHVTGHGGLNAKYSKMKFTATQMQLVHLARAILHHSTTDSKIVLIDEASSAIAAETEDEFQGLIDDFFIDCTLIVVSHSTHVLNSADLLLQFDGGMLDKVLRRRANGRLVEVDI</sequence>
<dbReference type="GeneID" id="80887318"/>
<name>A0A9W8QEH8_AKAMU</name>
<dbReference type="InterPro" id="IPR027417">
    <property type="entry name" value="P-loop_NTPase"/>
</dbReference>
<dbReference type="GO" id="GO:0016887">
    <property type="term" value="F:ATP hydrolysis activity"/>
    <property type="evidence" value="ECO:0007669"/>
    <property type="project" value="InterPro"/>
</dbReference>
<accession>A0A9W8QEH8</accession>
<dbReference type="PROSITE" id="PS50893">
    <property type="entry name" value="ABC_TRANSPORTER_2"/>
    <property type="match status" value="2"/>
</dbReference>
<dbReference type="InterPro" id="IPR011527">
    <property type="entry name" value="ABC1_TM_dom"/>
</dbReference>
<evidence type="ECO:0000256" key="5">
    <source>
        <dbReference type="ARBA" id="ARBA00022840"/>
    </source>
</evidence>
<keyword evidence="3 8" id="KW-0812">Transmembrane</keyword>
<keyword evidence="9" id="KW-0732">Signal</keyword>
<dbReference type="RefSeq" id="XP_056055009.1">
    <property type="nucleotide sequence ID" value="XM_056198020.1"/>
</dbReference>
<feature type="domain" description="ABC transporter" evidence="10">
    <location>
        <begin position="962"/>
        <end position="1195"/>
    </location>
</feature>
<dbReference type="SUPFAM" id="SSF90123">
    <property type="entry name" value="ABC transporter transmembrane region"/>
    <property type="match status" value="1"/>
</dbReference>
<evidence type="ECO:0008006" key="14">
    <source>
        <dbReference type="Google" id="ProtNLM"/>
    </source>
</evidence>
<dbReference type="SUPFAM" id="SSF52540">
    <property type="entry name" value="P-loop containing nucleoside triphosphate hydrolases"/>
    <property type="match status" value="2"/>
</dbReference>
<feature type="chain" id="PRO_5040944104" description="ABC transporter" evidence="9">
    <location>
        <begin position="19"/>
        <end position="1196"/>
    </location>
</feature>
<feature type="domain" description="ABC transporter" evidence="10">
    <location>
        <begin position="407"/>
        <end position="633"/>
    </location>
</feature>
<dbReference type="Pfam" id="PF00005">
    <property type="entry name" value="ABC_tran"/>
    <property type="match status" value="2"/>
</dbReference>
<protein>
    <recommendedName>
        <fullName evidence="14">ABC transporter</fullName>
    </recommendedName>
</protein>
<dbReference type="Proteomes" id="UP001144673">
    <property type="component" value="Chromosome 6"/>
</dbReference>
<evidence type="ECO:0000256" key="9">
    <source>
        <dbReference type="SAM" id="SignalP"/>
    </source>
</evidence>
<feature type="transmembrane region" description="Helical" evidence="8">
    <location>
        <begin position="220"/>
        <end position="247"/>
    </location>
</feature>
<dbReference type="EMBL" id="JAJHUN010000007">
    <property type="protein sequence ID" value="KAJ4154885.1"/>
    <property type="molecule type" value="Genomic_DNA"/>
</dbReference>
<feature type="signal peptide" evidence="9">
    <location>
        <begin position="1"/>
        <end position="18"/>
    </location>
</feature>
<feature type="transmembrane region" description="Helical" evidence="8">
    <location>
        <begin position="104"/>
        <end position="124"/>
    </location>
</feature>
<evidence type="ECO:0000256" key="8">
    <source>
        <dbReference type="SAM" id="Phobius"/>
    </source>
</evidence>
<dbReference type="InterPro" id="IPR036640">
    <property type="entry name" value="ABC1_TM_sf"/>
</dbReference>
<evidence type="ECO:0000259" key="10">
    <source>
        <dbReference type="PROSITE" id="PS50893"/>
    </source>
</evidence>
<dbReference type="KEGG" id="amus:LMH87_000159"/>
<keyword evidence="7 8" id="KW-0472">Membrane</keyword>
<evidence type="ECO:0000313" key="12">
    <source>
        <dbReference type="EMBL" id="KAJ4154885.1"/>
    </source>
</evidence>
<feature type="transmembrane region" description="Helical" evidence="8">
    <location>
        <begin position="707"/>
        <end position="730"/>
    </location>
</feature>
<evidence type="ECO:0000256" key="3">
    <source>
        <dbReference type="ARBA" id="ARBA00022692"/>
    </source>
</evidence>
<dbReference type="GO" id="GO:0016020">
    <property type="term" value="C:membrane"/>
    <property type="evidence" value="ECO:0007669"/>
    <property type="project" value="UniProtKB-SubCell"/>
</dbReference>